<evidence type="ECO:0000259" key="5">
    <source>
        <dbReference type="PROSITE" id="PS50011"/>
    </source>
</evidence>
<evidence type="ECO:0000313" key="6">
    <source>
        <dbReference type="EMBL" id="MCD7465540.1"/>
    </source>
</evidence>
<feature type="compositionally biased region" description="Low complexity" evidence="4">
    <location>
        <begin position="240"/>
        <end position="255"/>
    </location>
</feature>
<protein>
    <recommendedName>
        <fullName evidence="5">Protein kinase domain-containing protein</fullName>
    </recommendedName>
</protein>
<proteinExistence type="predicted"/>
<dbReference type="InterPro" id="IPR011009">
    <property type="entry name" value="Kinase-like_dom_sf"/>
</dbReference>
<gene>
    <name evidence="6" type="ORF">HAX54_001485</name>
</gene>
<keyword evidence="3" id="KW-0067">ATP-binding</keyword>
<dbReference type="InterPro" id="IPR020635">
    <property type="entry name" value="Tyr_kinase_cat_dom"/>
</dbReference>
<dbReference type="PANTHER" id="PTHR47989">
    <property type="entry name" value="OS01G0750732 PROTEIN"/>
    <property type="match status" value="1"/>
</dbReference>
<dbReference type="EMBL" id="JACEIK010001059">
    <property type="protein sequence ID" value="MCD7465540.1"/>
    <property type="molecule type" value="Genomic_DNA"/>
</dbReference>
<dbReference type="Gene3D" id="3.30.200.20">
    <property type="entry name" value="Phosphorylase Kinase, domain 1"/>
    <property type="match status" value="1"/>
</dbReference>
<dbReference type="PROSITE" id="PS50011">
    <property type="entry name" value="PROTEIN_KINASE_DOM"/>
    <property type="match status" value="1"/>
</dbReference>
<reference evidence="6 7" key="1">
    <citation type="journal article" date="2021" name="BMC Genomics">
        <title>Datura genome reveals duplications of psychoactive alkaloid biosynthetic genes and high mutation rate following tissue culture.</title>
        <authorList>
            <person name="Rajewski A."/>
            <person name="Carter-House D."/>
            <person name="Stajich J."/>
            <person name="Litt A."/>
        </authorList>
    </citation>
    <scope>NUCLEOTIDE SEQUENCE [LARGE SCALE GENOMIC DNA]</scope>
    <source>
        <strain evidence="6">AR-01</strain>
    </source>
</reference>
<evidence type="ECO:0000256" key="3">
    <source>
        <dbReference type="ARBA" id="ARBA00022840"/>
    </source>
</evidence>
<keyword evidence="7" id="KW-1185">Reference proteome</keyword>
<keyword evidence="1" id="KW-0723">Serine/threonine-protein kinase</keyword>
<feature type="domain" description="Protein kinase" evidence="5">
    <location>
        <begin position="331"/>
        <end position="600"/>
    </location>
</feature>
<evidence type="ECO:0000313" key="7">
    <source>
        <dbReference type="Proteomes" id="UP000823775"/>
    </source>
</evidence>
<comment type="caution">
    <text evidence="6">The sequence shown here is derived from an EMBL/GenBank/DDBJ whole genome shotgun (WGS) entry which is preliminary data.</text>
</comment>
<dbReference type="InterPro" id="IPR001245">
    <property type="entry name" value="Ser-Thr/Tyr_kinase_cat_dom"/>
</dbReference>
<dbReference type="SUPFAM" id="SSF56112">
    <property type="entry name" value="Protein kinase-like (PK-like)"/>
    <property type="match status" value="1"/>
</dbReference>
<dbReference type="PROSITE" id="PS00109">
    <property type="entry name" value="PROTEIN_KINASE_TYR"/>
    <property type="match status" value="1"/>
</dbReference>
<dbReference type="InterPro" id="IPR000719">
    <property type="entry name" value="Prot_kinase_dom"/>
</dbReference>
<evidence type="ECO:0000256" key="4">
    <source>
        <dbReference type="SAM" id="MobiDB-lite"/>
    </source>
</evidence>
<feature type="compositionally biased region" description="Low complexity" evidence="4">
    <location>
        <begin position="631"/>
        <end position="641"/>
    </location>
</feature>
<dbReference type="Gene3D" id="1.10.510.10">
    <property type="entry name" value="Transferase(Phosphotransferase) domain 1"/>
    <property type="match status" value="1"/>
</dbReference>
<feature type="region of interest" description="Disordered" evidence="4">
    <location>
        <begin position="631"/>
        <end position="662"/>
    </location>
</feature>
<feature type="compositionally biased region" description="Basic and acidic residues" evidence="4">
    <location>
        <begin position="642"/>
        <end position="659"/>
    </location>
</feature>
<dbReference type="Pfam" id="PF07714">
    <property type="entry name" value="PK_Tyr_Ser-Thr"/>
    <property type="match status" value="1"/>
</dbReference>
<organism evidence="6 7">
    <name type="scientific">Datura stramonium</name>
    <name type="common">Jimsonweed</name>
    <name type="synonym">Common thornapple</name>
    <dbReference type="NCBI Taxonomy" id="4076"/>
    <lineage>
        <taxon>Eukaryota</taxon>
        <taxon>Viridiplantae</taxon>
        <taxon>Streptophyta</taxon>
        <taxon>Embryophyta</taxon>
        <taxon>Tracheophyta</taxon>
        <taxon>Spermatophyta</taxon>
        <taxon>Magnoliopsida</taxon>
        <taxon>eudicotyledons</taxon>
        <taxon>Gunneridae</taxon>
        <taxon>Pentapetalae</taxon>
        <taxon>asterids</taxon>
        <taxon>lamiids</taxon>
        <taxon>Solanales</taxon>
        <taxon>Solanaceae</taxon>
        <taxon>Solanoideae</taxon>
        <taxon>Datureae</taxon>
        <taxon>Datura</taxon>
    </lineage>
</organism>
<dbReference type="InterPro" id="IPR008266">
    <property type="entry name" value="Tyr_kinase_AS"/>
</dbReference>
<feature type="region of interest" description="Disordered" evidence="4">
    <location>
        <begin position="240"/>
        <end position="276"/>
    </location>
</feature>
<name>A0ABS8T3D5_DATST</name>
<dbReference type="SMART" id="SM00219">
    <property type="entry name" value="TyrKc"/>
    <property type="match status" value="1"/>
</dbReference>
<sequence length="672" mass="76043">MGSKRVVVVHDTSKEVNWGAIRGVFRNCSLKAGDELILLGVVHQFNNSTTTSAFLGIVKLLGQGNKVEQKLVEEEVVKRMEEYNKSLEMFVLLKQCDVHKVKFHIQVQAGNSRKVVAVIAIKRLEATWIILDREMKKEKRYFMEKLSCGISKLKSNDSIEVVRGPLKSMENNKVSFTRNAFSYDEMIPGDDDSSEISFHHQNSKVISRMRTSIKGQASSIPGKPCSDFCENSVKRSSSTELVEDSSSSLKNPNSSTITESSTSRDSNDQNQKHQIVQLDDKEKKEIVNDQFFYGTVISKKSECSFCGNTRPKMRWHKDFSYKELEEATRGFSRENFLSEGGFGSVYKGILKSGLRVAVKQHNDTSLQGDKEFKSEVEVLSKARHPNLVMLLGSCSERSQKLLVYEYVCNGSLDQFLSGDIRMPLNWERRIKIALGAARGLEYLHKHNIIHRDIRPNNILITHDHESLLGDFGLAKAGYDESQNSSSNSVVGTLGYMAPEYAANGKFSAKTDVYAFGVVLLQLITGLKTTDKYPEDKSLVEWAVPLLEQRNYPRLIDKRIVDSHDFHQLFWMVELAGKCLEKDPNKRHTMEWVVKTLNNIMEGNADTSTDFNTKGNNEDDKILGTATTSSCSTDRTCSSSNTTHEEYERRKIPLKHKEPSPNKGKLLYKEMIH</sequence>
<evidence type="ECO:0000256" key="2">
    <source>
        <dbReference type="ARBA" id="ARBA00022741"/>
    </source>
</evidence>
<dbReference type="Proteomes" id="UP000823775">
    <property type="component" value="Unassembled WGS sequence"/>
</dbReference>
<keyword evidence="1" id="KW-0808">Transferase</keyword>
<dbReference type="PANTHER" id="PTHR47989:SF8">
    <property type="entry name" value="INACTIVE PROTEIN KINASE SELMODRAFT_444075-LIKE"/>
    <property type="match status" value="1"/>
</dbReference>
<keyword evidence="2" id="KW-0547">Nucleotide-binding</keyword>
<accession>A0ABS8T3D5</accession>
<keyword evidence="1" id="KW-0418">Kinase</keyword>
<evidence type="ECO:0000256" key="1">
    <source>
        <dbReference type="ARBA" id="ARBA00022527"/>
    </source>
</evidence>